<organism evidence="2 3">
    <name type="scientific">Mycobacterium kansasii</name>
    <dbReference type="NCBI Taxonomy" id="1768"/>
    <lineage>
        <taxon>Bacteria</taxon>
        <taxon>Bacillati</taxon>
        <taxon>Actinomycetota</taxon>
        <taxon>Actinomycetes</taxon>
        <taxon>Mycobacteriales</taxon>
        <taxon>Mycobacteriaceae</taxon>
        <taxon>Mycobacterium</taxon>
    </lineage>
</organism>
<proteinExistence type="predicted"/>
<dbReference type="Proteomes" id="UP000189229">
    <property type="component" value="Unassembled WGS sequence"/>
</dbReference>
<evidence type="ECO:0000313" key="3">
    <source>
        <dbReference type="Proteomes" id="UP000189229"/>
    </source>
</evidence>
<protein>
    <submittedName>
        <fullName evidence="2">Uncharacterized protein</fullName>
    </submittedName>
</protein>
<evidence type="ECO:0000256" key="1">
    <source>
        <dbReference type="SAM" id="MobiDB-lite"/>
    </source>
</evidence>
<dbReference type="AlphaFoldDB" id="A0A1V3XT58"/>
<feature type="region of interest" description="Disordered" evidence="1">
    <location>
        <begin position="18"/>
        <end position="44"/>
    </location>
</feature>
<reference evidence="2 3" key="1">
    <citation type="submission" date="2017-02" db="EMBL/GenBank/DDBJ databases">
        <title>Complete genome sequences of Mycobacterium kansasii strains isolated from rhesus macaques.</title>
        <authorList>
            <person name="Panda A."/>
            <person name="Nagaraj S."/>
            <person name="Zhao X."/>
            <person name="Tettelin H."/>
            <person name="Detolla L.J."/>
        </authorList>
    </citation>
    <scope>NUCLEOTIDE SEQUENCE [LARGE SCALE GENOMIC DNA]</scope>
    <source>
        <strain evidence="2 3">11-3813</strain>
    </source>
</reference>
<accession>A0A1V3XT58</accession>
<name>A0A1V3XT58_MYCKA</name>
<evidence type="ECO:0000313" key="2">
    <source>
        <dbReference type="EMBL" id="OOK82268.1"/>
    </source>
</evidence>
<sequence length="44" mass="4542">MGLQIDQEVVAELALLSTGGTASEPPRWAMWRPGGSTANAPSTS</sequence>
<gene>
    <name evidence="2" type="ORF">BZL30_0891</name>
</gene>
<dbReference type="EMBL" id="MVBM01000001">
    <property type="protein sequence ID" value="OOK82268.1"/>
    <property type="molecule type" value="Genomic_DNA"/>
</dbReference>
<comment type="caution">
    <text evidence="2">The sequence shown here is derived from an EMBL/GenBank/DDBJ whole genome shotgun (WGS) entry which is preliminary data.</text>
</comment>